<protein>
    <submittedName>
        <fullName evidence="2">Uncharacterized protein</fullName>
    </submittedName>
</protein>
<dbReference type="VEuPathDB" id="FungiDB:P170DRAFT_480933"/>
<evidence type="ECO:0000313" key="2">
    <source>
        <dbReference type="EMBL" id="PLB43990.1"/>
    </source>
</evidence>
<keyword evidence="1" id="KW-0732">Signal</keyword>
<gene>
    <name evidence="2" type="ORF">P170DRAFT_480933</name>
</gene>
<reference evidence="2 3" key="1">
    <citation type="submission" date="2016-12" db="EMBL/GenBank/DDBJ databases">
        <title>The genomes of Aspergillus section Nigri reveals drivers in fungal speciation.</title>
        <authorList>
            <consortium name="DOE Joint Genome Institute"/>
            <person name="Vesth T.C."/>
            <person name="Nybo J."/>
            <person name="Theobald S."/>
            <person name="Brandl J."/>
            <person name="Frisvad J.C."/>
            <person name="Nielsen K.F."/>
            <person name="Lyhne E.K."/>
            <person name="Kogle M.E."/>
            <person name="Kuo A."/>
            <person name="Riley R."/>
            <person name="Clum A."/>
            <person name="Nolan M."/>
            <person name="Lipzen A."/>
            <person name="Salamov A."/>
            <person name="Henrissat B."/>
            <person name="Wiebenga A."/>
            <person name="De Vries R.P."/>
            <person name="Grigoriev I.V."/>
            <person name="Mortensen U.H."/>
            <person name="Andersen M.R."/>
            <person name="Baker S.E."/>
        </authorList>
    </citation>
    <scope>NUCLEOTIDE SEQUENCE [LARGE SCALE GENOMIC DNA]</scope>
    <source>
        <strain evidence="2 3">IBT 23096</strain>
    </source>
</reference>
<sequence length="114" mass="12202">MQLKLLSPFPLTETLLSLSLISGALAFSEPCRQGLSYCGSTLQNYHDYSPDDLRTAIFAAPNTPYKSLAARRPSDALFRCDDDQGGVVLKEFCFAGCEQPLNGDSCAAEGSSTG</sequence>
<dbReference type="AlphaFoldDB" id="A0A2I2FTM0"/>
<feature type="chain" id="PRO_5014133786" evidence="1">
    <location>
        <begin position="27"/>
        <end position="114"/>
    </location>
</feature>
<dbReference type="EMBL" id="MSFO01000010">
    <property type="protein sequence ID" value="PLB43990.1"/>
    <property type="molecule type" value="Genomic_DNA"/>
</dbReference>
<dbReference type="OrthoDB" id="4246592at2759"/>
<dbReference type="GeneID" id="36561524"/>
<feature type="signal peptide" evidence="1">
    <location>
        <begin position="1"/>
        <end position="26"/>
    </location>
</feature>
<organism evidence="2 3">
    <name type="scientific">Aspergillus steynii IBT 23096</name>
    <dbReference type="NCBI Taxonomy" id="1392250"/>
    <lineage>
        <taxon>Eukaryota</taxon>
        <taxon>Fungi</taxon>
        <taxon>Dikarya</taxon>
        <taxon>Ascomycota</taxon>
        <taxon>Pezizomycotina</taxon>
        <taxon>Eurotiomycetes</taxon>
        <taxon>Eurotiomycetidae</taxon>
        <taxon>Eurotiales</taxon>
        <taxon>Aspergillaceae</taxon>
        <taxon>Aspergillus</taxon>
        <taxon>Aspergillus subgen. Circumdati</taxon>
    </lineage>
</organism>
<dbReference type="Proteomes" id="UP000234275">
    <property type="component" value="Unassembled WGS sequence"/>
</dbReference>
<proteinExistence type="predicted"/>
<name>A0A2I2FTM0_9EURO</name>
<accession>A0A2I2FTM0</accession>
<comment type="caution">
    <text evidence="2">The sequence shown here is derived from an EMBL/GenBank/DDBJ whole genome shotgun (WGS) entry which is preliminary data.</text>
</comment>
<evidence type="ECO:0000256" key="1">
    <source>
        <dbReference type="SAM" id="SignalP"/>
    </source>
</evidence>
<keyword evidence="3" id="KW-1185">Reference proteome</keyword>
<dbReference type="RefSeq" id="XP_024699292.1">
    <property type="nucleotide sequence ID" value="XM_024853826.1"/>
</dbReference>
<evidence type="ECO:0000313" key="3">
    <source>
        <dbReference type="Proteomes" id="UP000234275"/>
    </source>
</evidence>